<comment type="caution">
    <text evidence="1">The sequence shown here is derived from an EMBL/GenBank/DDBJ whole genome shotgun (WGS) entry which is preliminary data.</text>
</comment>
<sequence>MHIAIVFGAKSDVHSENYNLMEKQKKLASLSRLYLYGDYGQLANKDFH</sequence>
<name>D3APP7_9FIRM</name>
<gene>
    <name evidence="1" type="ORF">CLOSTHATH_05600</name>
</gene>
<dbReference type="AlphaFoldDB" id="D3APP7"/>
<dbReference type="EMBL" id="ACIO01000598">
    <property type="protein sequence ID" value="EFC96209.1"/>
    <property type="molecule type" value="Genomic_DNA"/>
</dbReference>
<evidence type="ECO:0000313" key="1">
    <source>
        <dbReference type="EMBL" id="EFC96209.1"/>
    </source>
</evidence>
<organism evidence="1 2">
    <name type="scientific">Hungatella hathewayi DSM 13479</name>
    <dbReference type="NCBI Taxonomy" id="566550"/>
    <lineage>
        <taxon>Bacteria</taxon>
        <taxon>Bacillati</taxon>
        <taxon>Bacillota</taxon>
        <taxon>Clostridia</taxon>
        <taxon>Lachnospirales</taxon>
        <taxon>Lachnospiraceae</taxon>
        <taxon>Hungatella</taxon>
    </lineage>
</organism>
<dbReference type="Proteomes" id="UP000004968">
    <property type="component" value="Unassembled WGS sequence"/>
</dbReference>
<dbReference type="HOGENOM" id="CLU_3153684_0_0_9"/>
<reference evidence="1 2" key="1">
    <citation type="submission" date="2010-01" db="EMBL/GenBank/DDBJ databases">
        <authorList>
            <person name="Weinstock G."/>
            <person name="Sodergren E."/>
            <person name="Clifton S."/>
            <person name="Fulton L."/>
            <person name="Fulton B."/>
            <person name="Courtney L."/>
            <person name="Fronick C."/>
            <person name="Harrison M."/>
            <person name="Strong C."/>
            <person name="Farmer C."/>
            <person name="Delahaunty K."/>
            <person name="Markovic C."/>
            <person name="Hall O."/>
            <person name="Minx P."/>
            <person name="Tomlinson C."/>
            <person name="Mitreva M."/>
            <person name="Nelson J."/>
            <person name="Hou S."/>
            <person name="Wollam A."/>
            <person name="Pepin K.H."/>
            <person name="Johnson M."/>
            <person name="Bhonagiri V."/>
            <person name="Nash W.E."/>
            <person name="Warren W."/>
            <person name="Chinwalla A."/>
            <person name="Mardis E.R."/>
            <person name="Wilson R.K."/>
        </authorList>
    </citation>
    <scope>NUCLEOTIDE SEQUENCE [LARGE SCALE GENOMIC DNA]</scope>
    <source>
        <strain evidence="1 2">DSM 13479</strain>
    </source>
</reference>
<evidence type="ECO:0000313" key="2">
    <source>
        <dbReference type="Proteomes" id="UP000004968"/>
    </source>
</evidence>
<protein>
    <submittedName>
        <fullName evidence="1">Uncharacterized protein</fullName>
    </submittedName>
</protein>
<accession>D3APP7</accession>
<proteinExistence type="predicted"/>